<feature type="chain" id="PRO_5036455105" description="TerB family tellurite resistance protein" evidence="1">
    <location>
        <begin position="29"/>
        <end position="224"/>
    </location>
</feature>
<sequence>MDFLKSIRMKKMLLLLLLFVSAVSSLQAQTFEEWFEQSKTQKKYLLQQIAALQTYIGYAQKGYKIAKEGLNTIGSFTKGEFNLHTDYFNSLKSVNPEVKRYAKVADIIALQKKIVQNYNRTYPQLNSSDAFSGDELAYISRVFDRLLDDCDKTLDELITVTTDGKLEMKDNERIDRIDKLYLDMQDKFTFSQSFSNSAKSLAASRLKEKTDVQTSRVLQGIKNE</sequence>
<name>A0A8X8IAL5_9BACT</name>
<evidence type="ECO:0000313" key="2">
    <source>
        <dbReference type="EMBL" id="SDW50667.1"/>
    </source>
</evidence>
<evidence type="ECO:0008006" key="4">
    <source>
        <dbReference type="Google" id="ProtNLM"/>
    </source>
</evidence>
<reference evidence="2 3" key="1">
    <citation type="submission" date="2016-10" db="EMBL/GenBank/DDBJ databases">
        <authorList>
            <person name="Varghese N."/>
            <person name="Submissions S."/>
        </authorList>
    </citation>
    <scope>NUCLEOTIDE SEQUENCE [LARGE SCALE GENOMIC DNA]</scope>
    <source>
        <strain evidence="2 3">DSM 25353</strain>
    </source>
</reference>
<proteinExistence type="predicted"/>
<gene>
    <name evidence="2" type="ORF">SAMN05444410_103148</name>
</gene>
<feature type="signal peptide" evidence="1">
    <location>
        <begin position="1"/>
        <end position="28"/>
    </location>
</feature>
<keyword evidence="1" id="KW-0732">Signal</keyword>
<evidence type="ECO:0000313" key="3">
    <source>
        <dbReference type="Proteomes" id="UP000198711"/>
    </source>
</evidence>
<organism evidence="2 3">
    <name type="scientific">Hydrobacter penzbergensis</name>
    <dbReference type="NCBI Taxonomy" id="1235997"/>
    <lineage>
        <taxon>Bacteria</taxon>
        <taxon>Pseudomonadati</taxon>
        <taxon>Bacteroidota</taxon>
        <taxon>Chitinophagia</taxon>
        <taxon>Chitinophagales</taxon>
        <taxon>Chitinophagaceae</taxon>
        <taxon>Hydrobacter</taxon>
    </lineage>
</organism>
<dbReference type="AlphaFoldDB" id="A0A8X8IAL5"/>
<keyword evidence="3" id="KW-1185">Reference proteome</keyword>
<dbReference type="EMBL" id="FNNO01000003">
    <property type="protein sequence ID" value="SDW50667.1"/>
    <property type="molecule type" value="Genomic_DNA"/>
</dbReference>
<dbReference type="Proteomes" id="UP000198711">
    <property type="component" value="Unassembled WGS sequence"/>
</dbReference>
<accession>A0A8X8IAL5</accession>
<protein>
    <recommendedName>
        <fullName evidence="4">TerB family tellurite resistance protein</fullName>
    </recommendedName>
</protein>
<comment type="caution">
    <text evidence="2">The sequence shown here is derived from an EMBL/GenBank/DDBJ whole genome shotgun (WGS) entry which is preliminary data.</text>
</comment>
<evidence type="ECO:0000256" key="1">
    <source>
        <dbReference type="SAM" id="SignalP"/>
    </source>
</evidence>